<protein>
    <submittedName>
        <fullName evidence="1">Uncharacterized protein</fullName>
    </submittedName>
</protein>
<accession>A0ACC2Q6N8</accession>
<reference evidence="1" key="1">
    <citation type="submission" date="2023-03" db="EMBL/GenBank/DDBJ databases">
        <title>Chromosome-level genomes of two armyworms, Mythimna separata and Mythimna loreyi, provide insights into the biosynthesis and reception of sex pheromones.</title>
        <authorList>
            <person name="Zhao H."/>
        </authorList>
    </citation>
    <scope>NUCLEOTIDE SEQUENCE</scope>
    <source>
        <strain evidence="1">BeijingLab</strain>
    </source>
</reference>
<dbReference type="Proteomes" id="UP001231649">
    <property type="component" value="Chromosome 24"/>
</dbReference>
<proteinExistence type="predicted"/>
<evidence type="ECO:0000313" key="1">
    <source>
        <dbReference type="EMBL" id="KAJ8709674.1"/>
    </source>
</evidence>
<comment type="caution">
    <text evidence="1">The sequence shown here is derived from an EMBL/GenBank/DDBJ whole genome shotgun (WGS) entry which is preliminary data.</text>
</comment>
<organism evidence="1 2">
    <name type="scientific">Mythimna loreyi</name>
    <dbReference type="NCBI Taxonomy" id="667449"/>
    <lineage>
        <taxon>Eukaryota</taxon>
        <taxon>Metazoa</taxon>
        <taxon>Ecdysozoa</taxon>
        <taxon>Arthropoda</taxon>
        <taxon>Hexapoda</taxon>
        <taxon>Insecta</taxon>
        <taxon>Pterygota</taxon>
        <taxon>Neoptera</taxon>
        <taxon>Endopterygota</taxon>
        <taxon>Lepidoptera</taxon>
        <taxon>Glossata</taxon>
        <taxon>Ditrysia</taxon>
        <taxon>Noctuoidea</taxon>
        <taxon>Noctuidae</taxon>
        <taxon>Noctuinae</taxon>
        <taxon>Hadenini</taxon>
        <taxon>Mythimna</taxon>
    </lineage>
</organism>
<evidence type="ECO:0000313" key="2">
    <source>
        <dbReference type="Proteomes" id="UP001231649"/>
    </source>
</evidence>
<name>A0ACC2Q6N8_9NEOP</name>
<keyword evidence="2" id="KW-1185">Reference proteome</keyword>
<gene>
    <name evidence="1" type="ORF">PYW08_009678</name>
</gene>
<sequence>MDSKMSLIKISILFFLLIYRVSYSQRRIIKGRKVSANKSYVVYLLKASLSPRNYDSWMCGGALVTSDFIITSAACVEDVRYLYAIAGTNMYVPMQNIQDNPCADKMKKKVVFTCVPTSYNFDFDRIEKWSMIDIALARVESPYNFKDTSILEICPYIPSKIAINYDVKYQNPGADCMVMGWGHDKKFRKQSDMDDHNSEILKFTSTQILDQEKCLKGYEYYPKLKPVIENYMICTEGEGNINDLGLTKDQKWPLLEECQPKGKRRMDDNSDCIEQNEDDQNTDSMNFRRRLPQTNRTIYNYTTQEYIRKAAREIGAKRRTRRASQNGICQNDHGGPLVTWVGTTEVLIGVASVFQIDEHYNCVGPFLHTSTQKNGDFIDCILNDWGKKKRHRRNVQCDSPPTVRGFDKIDTYISWKDHPAGPAENELHEEKYKSPYSNKPLQGK</sequence>
<dbReference type="EMBL" id="CM056800">
    <property type="protein sequence ID" value="KAJ8709674.1"/>
    <property type="molecule type" value="Genomic_DNA"/>
</dbReference>